<dbReference type="InParanoid" id="A7T014"/>
<keyword evidence="2" id="KW-1185">Reference proteome</keyword>
<name>A7T014_NEMVE</name>
<protein>
    <submittedName>
        <fullName evidence="1">Uncharacterized protein</fullName>
    </submittedName>
</protein>
<evidence type="ECO:0000313" key="1">
    <source>
        <dbReference type="EMBL" id="EDO30708.1"/>
    </source>
</evidence>
<gene>
    <name evidence="1" type="ORF">NEMVEDRAFT_v1g220211</name>
</gene>
<dbReference type="AlphaFoldDB" id="A7T014"/>
<dbReference type="HOGENOM" id="CLU_1697622_0_0_1"/>
<accession>A7T014</accession>
<reference evidence="1 2" key="1">
    <citation type="journal article" date="2007" name="Science">
        <title>Sea anemone genome reveals ancestral eumetazoan gene repertoire and genomic organization.</title>
        <authorList>
            <person name="Putnam N.H."/>
            <person name="Srivastava M."/>
            <person name="Hellsten U."/>
            <person name="Dirks B."/>
            <person name="Chapman J."/>
            <person name="Salamov A."/>
            <person name="Terry A."/>
            <person name="Shapiro H."/>
            <person name="Lindquist E."/>
            <person name="Kapitonov V.V."/>
            <person name="Jurka J."/>
            <person name="Genikhovich G."/>
            <person name="Grigoriev I.V."/>
            <person name="Lucas S.M."/>
            <person name="Steele R.E."/>
            <person name="Finnerty J.R."/>
            <person name="Technau U."/>
            <person name="Martindale M.Q."/>
            <person name="Rokhsar D.S."/>
        </authorList>
    </citation>
    <scope>NUCLEOTIDE SEQUENCE [LARGE SCALE GENOMIC DNA]</scope>
    <source>
        <strain evidence="2">CH2 X CH6</strain>
    </source>
</reference>
<sequence length="155" mass="17993">MKRCGQDSNLRGKIPLYFESNALTTRPPQPWMFKILFFRFADFDQGLLKQNEPLRAGFEPARIFETKMKRCGQDSNLRGKIPLDFESNALTTRPPQPWVFKIASFPLCYFDQGLLKQKEALRAGFEPAREDPIGFRVQRLNHSATGTLDVRPYFF</sequence>
<dbReference type="Proteomes" id="UP000001593">
    <property type="component" value="Unassembled WGS sequence"/>
</dbReference>
<evidence type="ECO:0000313" key="2">
    <source>
        <dbReference type="Proteomes" id="UP000001593"/>
    </source>
</evidence>
<proteinExistence type="predicted"/>
<organism evidence="1 2">
    <name type="scientific">Nematostella vectensis</name>
    <name type="common">Starlet sea anemone</name>
    <dbReference type="NCBI Taxonomy" id="45351"/>
    <lineage>
        <taxon>Eukaryota</taxon>
        <taxon>Metazoa</taxon>
        <taxon>Cnidaria</taxon>
        <taxon>Anthozoa</taxon>
        <taxon>Hexacorallia</taxon>
        <taxon>Actiniaria</taxon>
        <taxon>Edwardsiidae</taxon>
        <taxon>Nematostella</taxon>
    </lineage>
</organism>
<dbReference type="EMBL" id="DS469992">
    <property type="protein sequence ID" value="EDO30708.1"/>
    <property type="molecule type" value="Genomic_DNA"/>
</dbReference>